<evidence type="ECO:0000256" key="8">
    <source>
        <dbReference type="ARBA" id="ARBA00051542"/>
    </source>
</evidence>
<feature type="binding site" evidence="9">
    <location>
        <position position="129"/>
    </location>
    <ligand>
        <name>ATP</name>
        <dbReference type="ChEBI" id="CHEBI:30616"/>
    </ligand>
</feature>
<protein>
    <recommendedName>
        <fullName evidence="9">tRNA-specific 2-thiouridylase MnmA</fullName>
        <ecNumber evidence="9">2.8.1.13</ecNumber>
    </recommendedName>
</protein>
<evidence type="ECO:0000313" key="12">
    <source>
        <dbReference type="EMBL" id="KAA0893293.1"/>
    </source>
</evidence>
<reference evidence="12 13" key="1">
    <citation type="submission" date="2019-04" db="EMBL/GenBank/DDBJ databases">
        <title>Geobacter ruber sp. nov., ferric-reducing bacteria isolated from paddy soil.</title>
        <authorList>
            <person name="Xu Z."/>
            <person name="Masuda Y."/>
            <person name="Itoh H."/>
            <person name="Senoo K."/>
        </authorList>
    </citation>
    <scope>NUCLEOTIDE SEQUENCE [LARGE SCALE GENOMIC DNA]</scope>
    <source>
        <strain evidence="12 13">Red88</strain>
    </source>
</reference>
<comment type="subcellular location">
    <subcellularLocation>
        <location evidence="9">Cytoplasm</location>
    </subcellularLocation>
</comment>
<comment type="similarity">
    <text evidence="9">Belongs to the MnmA/TRMU family.</text>
</comment>
<gene>
    <name evidence="9 12" type="primary">mnmA</name>
    <name evidence="12" type="ORF">ET418_05615</name>
</gene>
<dbReference type="AlphaFoldDB" id="A0A5A9XKQ5"/>
<dbReference type="HAMAP" id="MF_00144">
    <property type="entry name" value="tRNA_thiouridyl_MnmA"/>
    <property type="match status" value="1"/>
</dbReference>
<evidence type="ECO:0000259" key="11">
    <source>
        <dbReference type="Pfam" id="PF20259"/>
    </source>
</evidence>
<feature type="binding site" evidence="9">
    <location>
        <position position="35"/>
    </location>
    <ligand>
        <name>ATP</name>
        <dbReference type="ChEBI" id="CHEBI:30616"/>
    </ligand>
</feature>
<comment type="catalytic activity">
    <reaction evidence="8 9">
        <text>S-sulfanyl-L-cysteinyl-[protein] + uridine(34) in tRNA + AH2 + ATP = 2-thiouridine(34) in tRNA + L-cysteinyl-[protein] + A + AMP + diphosphate + H(+)</text>
        <dbReference type="Rhea" id="RHEA:47032"/>
        <dbReference type="Rhea" id="RHEA-COMP:10131"/>
        <dbReference type="Rhea" id="RHEA-COMP:11726"/>
        <dbReference type="Rhea" id="RHEA-COMP:11727"/>
        <dbReference type="Rhea" id="RHEA-COMP:11728"/>
        <dbReference type="ChEBI" id="CHEBI:13193"/>
        <dbReference type="ChEBI" id="CHEBI:15378"/>
        <dbReference type="ChEBI" id="CHEBI:17499"/>
        <dbReference type="ChEBI" id="CHEBI:29950"/>
        <dbReference type="ChEBI" id="CHEBI:30616"/>
        <dbReference type="ChEBI" id="CHEBI:33019"/>
        <dbReference type="ChEBI" id="CHEBI:61963"/>
        <dbReference type="ChEBI" id="CHEBI:65315"/>
        <dbReference type="ChEBI" id="CHEBI:87170"/>
        <dbReference type="ChEBI" id="CHEBI:456215"/>
        <dbReference type="EC" id="2.8.1.13"/>
    </reaction>
</comment>
<dbReference type="Gene3D" id="2.30.30.280">
    <property type="entry name" value="Adenine nucleotide alpha hydrolases-like domains"/>
    <property type="match status" value="1"/>
</dbReference>
<keyword evidence="4 9" id="KW-0547">Nucleotide-binding</keyword>
<dbReference type="Gene3D" id="2.40.30.10">
    <property type="entry name" value="Translation factors"/>
    <property type="match status" value="1"/>
</dbReference>
<dbReference type="InterPro" id="IPR004506">
    <property type="entry name" value="MnmA-like"/>
</dbReference>
<comment type="function">
    <text evidence="9">Catalyzes the 2-thiolation of uridine at the wobble position (U34) of tRNA, leading to the formation of s(2)U34.</text>
</comment>
<keyword evidence="9" id="KW-0963">Cytoplasm</keyword>
<dbReference type="Pfam" id="PF20259">
    <property type="entry name" value="tRNA_Me_trans_M"/>
    <property type="match status" value="1"/>
</dbReference>
<dbReference type="GO" id="GO:0005524">
    <property type="term" value="F:ATP binding"/>
    <property type="evidence" value="ECO:0007669"/>
    <property type="project" value="UniProtKB-KW"/>
</dbReference>
<dbReference type="FunFam" id="3.40.50.620:FF:000115">
    <property type="entry name" value="tRNA-specific 2-thiouridylase MnmA"/>
    <property type="match status" value="1"/>
</dbReference>
<evidence type="ECO:0000256" key="3">
    <source>
        <dbReference type="ARBA" id="ARBA00022694"/>
    </source>
</evidence>
<evidence type="ECO:0000256" key="5">
    <source>
        <dbReference type="ARBA" id="ARBA00022840"/>
    </source>
</evidence>
<dbReference type="GO" id="GO:0002143">
    <property type="term" value="P:tRNA wobble position uridine thiolation"/>
    <property type="evidence" value="ECO:0007669"/>
    <property type="project" value="TreeGrafter"/>
</dbReference>
<feature type="site" description="Interaction with tRNA" evidence="9">
    <location>
        <position position="339"/>
    </location>
</feature>
<evidence type="ECO:0000256" key="1">
    <source>
        <dbReference type="ARBA" id="ARBA00022555"/>
    </source>
</evidence>
<comment type="caution">
    <text evidence="12">The sequence shown here is derived from an EMBL/GenBank/DDBJ whole genome shotgun (WGS) entry which is preliminary data.</text>
</comment>
<dbReference type="Pfam" id="PF03054">
    <property type="entry name" value="tRNA_Me_trans"/>
    <property type="match status" value="1"/>
</dbReference>
<feature type="disulfide bond" description="Alternate" evidence="9">
    <location>
        <begin position="105"/>
        <end position="202"/>
    </location>
</feature>
<dbReference type="InterPro" id="IPR046884">
    <property type="entry name" value="MnmA-like_central"/>
</dbReference>
<dbReference type="RefSeq" id="WP_149306609.1">
    <property type="nucleotide sequence ID" value="NZ_SRSD01000003.1"/>
</dbReference>
<dbReference type="InterPro" id="IPR023382">
    <property type="entry name" value="MnmA-like_central_sf"/>
</dbReference>
<feature type="site" description="Interaction with tRNA" evidence="9">
    <location>
        <position position="130"/>
    </location>
</feature>
<dbReference type="InterPro" id="IPR046885">
    <property type="entry name" value="MnmA-like_C"/>
</dbReference>
<keyword evidence="2 9" id="KW-0808">Transferase</keyword>
<keyword evidence="13" id="KW-1185">Reference proteome</keyword>
<dbReference type="NCBIfam" id="TIGR00420">
    <property type="entry name" value="trmU"/>
    <property type="match status" value="1"/>
</dbReference>
<dbReference type="CDD" id="cd01998">
    <property type="entry name" value="MnmA_TRMU-like"/>
    <property type="match status" value="1"/>
</dbReference>
<dbReference type="PANTHER" id="PTHR11933">
    <property type="entry name" value="TRNA 5-METHYLAMINOMETHYL-2-THIOURIDYLATE -METHYLTRANSFERASE"/>
    <property type="match status" value="1"/>
</dbReference>
<organism evidence="12 13">
    <name type="scientific">Oryzomonas rubra</name>
    <dbReference type="NCBI Taxonomy" id="2509454"/>
    <lineage>
        <taxon>Bacteria</taxon>
        <taxon>Pseudomonadati</taxon>
        <taxon>Thermodesulfobacteriota</taxon>
        <taxon>Desulfuromonadia</taxon>
        <taxon>Geobacterales</taxon>
        <taxon>Geobacteraceae</taxon>
        <taxon>Oryzomonas</taxon>
    </lineage>
</organism>
<dbReference type="NCBIfam" id="NF001138">
    <property type="entry name" value="PRK00143.1"/>
    <property type="match status" value="1"/>
</dbReference>
<feature type="region of interest" description="Interaction with tRNA" evidence="9">
    <location>
        <begin position="306"/>
        <end position="307"/>
    </location>
</feature>
<dbReference type="Gene3D" id="3.40.50.620">
    <property type="entry name" value="HUPs"/>
    <property type="match status" value="1"/>
</dbReference>
<dbReference type="OrthoDB" id="9800696at2"/>
<dbReference type="GO" id="GO:0005737">
    <property type="term" value="C:cytoplasm"/>
    <property type="evidence" value="ECO:0007669"/>
    <property type="project" value="UniProtKB-SubCell"/>
</dbReference>
<evidence type="ECO:0000259" key="10">
    <source>
        <dbReference type="Pfam" id="PF20258"/>
    </source>
</evidence>
<evidence type="ECO:0000256" key="2">
    <source>
        <dbReference type="ARBA" id="ARBA00022679"/>
    </source>
</evidence>
<keyword evidence="7 9" id="KW-1015">Disulfide bond</keyword>
<comment type="caution">
    <text evidence="9">Lacks conserved residue(s) required for the propagation of feature annotation.</text>
</comment>
<accession>A0A5A9XKQ5</accession>
<keyword evidence="3 9" id="KW-0819">tRNA processing</keyword>
<keyword evidence="5 9" id="KW-0067">ATP-binding</keyword>
<dbReference type="GO" id="GO:0103016">
    <property type="term" value="F:tRNA-uridine 2-sulfurtransferase activity"/>
    <property type="evidence" value="ECO:0007669"/>
    <property type="project" value="UniProtKB-EC"/>
</dbReference>
<keyword evidence="1 9" id="KW-0820">tRNA-binding</keyword>
<dbReference type="GO" id="GO:0000049">
    <property type="term" value="F:tRNA binding"/>
    <property type="evidence" value="ECO:0007669"/>
    <property type="project" value="UniProtKB-KW"/>
</dbReference>
<sequence length="359" mass="39611">MSKKHVVIAMSGGVDSSVSAALLKEEGYEVTGVSLQLYDPVPREPGSRIKTCCSLDDVMDAGRVAKKLGIPFEVVDMRTEFKELVIQYFIGEYAAGRTPNPCIRCNDLIKFDLLLKKAHEMGADLLATGHYARIAEDGAGKKWLLTGLDAAKDQSYFLFTLTQEQLQHVLFPVGMLEKTAVRKLAAEFNLPVAQKHESQEICFIPDNDYVNFLESHGVDQKPGDIVTGDGTVVGRHAGMHRYTIGQRKGLGIAWKHPLHVRAIDTDTNRVVVGGREELAALSLTAAHSTWNTTPAATRFRATCRIRYHHKPAPCEVVMLAENRFEVHFDEPQTSVTPGQAAVLYDGERGERVLGGGWIE</sequence>
<dbReference type="Pfam" id="PF20258">
    <property type="entry name" value="tRNA_Me_trans_C"/>
    <property type="match status" value="1"/>
</dbReference>
<dbReference type="EMBL" id="SRSD01000003">
    <property type="protein sequence ID" value="KAA0893293.1"/>
    <property type="molecule type" value="Genomic_DNA"/>
</dbReference>
<dbReference type="SUPFAM" id="SSF52402">
    <property type="entry name" value="Adenine nucleotide alpha hydrolases-like"/>
    <property type="match status" value="1"/>
</dbReference>
<dbReference type="PANTHER" id="PTHR11933:SF5">
    <property type="entry name" value="MITOCHONDRIAL TRNA-SPECIFIC 2-THIOURIDYLASE 1"/>
    <property type="match status" value="1"/>
</dbReference>
<evidence type="ECO:0000256" key="4">
    <source>
        <dbReference type="ARBA" id="ARBA00022741"/>
    </source>
</evidence>
<keyword evidence="6 9" id="KW-0694">RNA-binding</keyword>
<feature type="region of interest" description="Interaction with tRNA" evidence="9">
    <location>
        <begin position="152"/>
        <end position="154"/>
    </location>
</feature>
<dbReference type="InterPro" id="IPR014729">
    <property type="entry name" value="Rossmann-like_a/b/a_fold"/>
</dbReference>
<feature type="active site" description="Nucleophile" evidence="9">
    <location>
        <position position="105"/>
    </location>
</feature>
<feature type="domain" description="tRNA-specific 2-thiouridylase MnmA-like C-terminal" evidence="10">
    <location>
        <begin position="283"/>
        <end position="358"/>
    </location>
</feature>
<dbReference type="Proteomes" id="UP000324298">
    <property type="component" value="Unassembled WGS sequence"/>
</dbReference>
<feature type="domain" description="tRNA-specific 2-thiouridylase MnmA-like central" evidence="11">
    <location>
        <begin position="211"/>
        <end position="273"/>
    </location>
</feature>
<evidence type="ECO:0000256" key="6">
    <source>
        <dbReference type="ARBA" id="ARBA00022884"/>
    </source>
</evidence>
<feature type="active site" description="Cysteine persulfide intermediate" evidence="9">
    <location>
        <position position="202"/>
    </location>
</feature>
<proteinExistence type="inferred from homology"/>
<evidence type="ECO:0000313" key="13">
    <source>
        <dbReference type="Proteomes" id="UP000324298"/>
    </source>
</evidence>
<dbReference type="EC" id="2.8.1.13" evidence="9"/>
<dbReference type="FunFam" id="2.30.30.280:FF:000001">
    <property type="entry name" value="tRNA-specific 2-thiouridylase MnmA"/>
    <property type="match status" value="1"/>
</dbReference>
<evidence type="ECO:0000256" key="7">
    <source>
        <dbReference type="ARBA" id="ARBA00023157"/>
    </source>
</evidence>
<feature type="binding site" evidence="9">
    <location>
        <begin position="9"/>
        <end position="16"/>
    </location>
    <ligand>
        <name>ATP</name>
        <dbReference type="ChEBI" id="CHEBI:30616"/>
    </ligand>
</feature>
<evidence type="ECO:0000256" key="9">
    <source>
        <dbReference type="HAMAP-Rule" id="MF_00144"/>
    </source>
</evidence>
<name>A0A5A9XKQ5_9BACT</name>